<name>A0A518CGU5_9PLAN</name>
<evidence type="ECO:0000256" key="2">
    <source>
        <dbReference type="ARBA" id="ARBA00022679"/>
    </source>
</evidence>
<feature type="region of interest" description="Disordered" evidence="8">
    <location>
        <begin position="76"/>
        <end position="96"/>
    </location>
</feature>
<dbReference type="RefSeq" id="WP_144992217.1">
    <property type="nucleotide sequence ID" value="NZ_CP036281.1"/>
</dbReference>
<dbReference type="PRINTS" id="PR00320">
    <property type="entry name" value="GPROTEINBRPT"/>
</dbReference>
<dbReference type="GO" id="GO:0005524">
    <property type="term" value="F:ATP binding"/>
    <property type="evidence" value="ECO:0007669"/>
    <property type="project" value="UniProtKB-KW"/>
</dbReference>
<keyword evidence="1 7" id="KW-0853">WD repeat</keyword>
<dbReference type="Gene3D" id="3.30.200.20">
    <property type="entry name" value="Phosphorylase Kinase, domain 1"/>
    <property type="match status" value="1"/>
</dbReference>
<dbReference type="KEGG" id="plon:Pla110_01550"/>
<sequence>MSCSETHRLELLENEPLSGNLITELLEHISSCEECFQQLQQNRFLLFDSEEANAELKAVLELEKLSEEVECKSLLARMKDQRPEHPGTSSSTLRGSLPPGTILDDFQLTRIIACGGMGIVYEAVQLSLDRTVALKVLSSLGPATELQIQRFKNEALVVGSLDHSNIIPILAFGTVDGIHFLVMNYIEGCNLARLIKAIDSSTESGMTGIDTTEQYESDRVDSDQNQLRDFDDEFSINDGNSHEMERAKDRRFVDQLELENTKTKVYVDRMVRQFVKVIEALQYAHSRGIIHRDIKPSNLILDESGKLWVGDFGVAKLDMAATITKSNILIGTPRYMSPEQALGNRAAVDYRADIYGMGVTLYETLTLQPFFEATSIEEVIHSIINVVPTAPTTLNPAISTDLETIILKATAKEARDRYSSALSFANDLQNYLDNKPIMASRPTVLSRIRKWTKRNKLIATISSLLFLAITFLAITMTVYSYRISEVNHNLRIAEADSRKAYEKVAAALDDSSEKNYLMSVMLASDASKKHDSTRVNALLEPFIPKEGQKDIRGLEWYAVNNDTLPITDDLKVSQSALYAIDISPDGSVVAVAGAASIIHFVDVASMQVIDTLDTEQTEVNSLDFSSDGTHIVSAGDDRTLRIWDVQTKELLQTITTYPDPEPGGVKYIAVGVKYTPDNQFLISSANDKKLKKWSIPSGEQVGEFVGHDDDTRAFDISRDGKYLVTGSFDRTVRMWEMESQKEINIVGIPEVDGTTNLSIQSVSFSLDGKAVVVGTKNAGVCQWEWRQDTLRIIGVHKDPVSFVCYSNYQQEVFACDRSGAVKIWNVGSDTLPNQALRLTPLDSRQVHTGRIYAACLTIDGSKLLSVGEDGCVKGVELVAKNVNSKISEYRAITTYAHSPESERLVVILNDGKVVHGFENREGKITRIWRVVRNGVSAACYAKGSDVLITAYGTGEVLANHWRLNGRSYREFARWKLPFEGRPTYINYSDKCGSMLVDNEKHDIYLYKLLLPPSGKVPAELVQISKHRGFHTILAPDEMTFAFVDNDVVYVCSANSGEVIHQLNAGIESGVNCIAYSPTSPRLYIADGTRALHVWDFQKSDSAEFIVRHDSSVSSLALSPDDKTLLISGLNSTLSFYSLQGRIQLHQISYPMLRQMEWMKSGQLLAFAKTPANATRNIKGHKHDFGYLQTLSFGEEWERQFNEFATSLPDEQPETK</sequence>
<evidence type="ECO:0000256" key="9">
    <source>
        <dbReference type="SAM" id="Phobius"/>
    </source>
</evidence>
<evidence type="ECO:0000256" key="8">
    <source>
        <dbReference type="SAM" id="MobiDB-lite"/>
    </source>
</evidence>
<dbReference type="InterPro" id="IPR000719">
    <property type="entry name" value="Prot_kinase_dom"/>
</dbReference>
<evidence type="ECO:0000256" key="6">
    <source>
        <dbReference type="ARBA" id="ARBA00022840"/>
    </source>
</evidence>
<evidence type="ECO:0000256" key="3">
    <source>
        <dbReference type="ARBA" id="ARBA00022737"/>
    </source>
</evidence>
<dbReference type="CDD" id="cd14014">
    <property type="entry name" value="STKc_PknB_like"/>
    <property type="match status" value="1"/>
</dbReference>
<dbReference type="PROSITE" id="PS50011">
    <property type="entry name" value="PROTEIN_KINASE_DOM"/>
    <property type="match status" value="1"/>
</dbReference>
<dbReference type="Gene3D" id="1.10.510.10">
    <property type="entry name" value="Transferase(Phosphotransferase) domain 1"/>
    <property type="match status" value="1"/>
</dbReference>
<keyword evidence="6" id="KW-0067">ATP-binding</keyword>
<dbReference type="InterPro" id="IPR011009">
    <property type="entry name" value="Kinase-like_dom_sf"/>
</dbReference>
<keyword evidence="3" id="KW-0677">Repeat</keyword>
<feature type="repeat" description="WD" evidence="7">
    <location>
        <begin position="704"/>
        <end position="745"/>
    </location>
</feature>
<dbReference type="InterPro" id="IPR019775">
    <property type="entry name" value="WD40_repeat_CS"/>
</dbReference>
<dbReference type="PANTHER" id="PTHR43289">
    <property type="entry name" value="MITOGEN-ACTIVATED PROTEIN KINASE KINASE KINASE 20-RELATED"/>
    <property type="match status" value="1"/>
</dbReference>
<keyword evidence="9" id="KW-0472">Membrane</keyword>
<dbReference type="EMBL" id="CP036281">
    <property type="protein sequence ID" value="QDU78451.1"/>
    <property type="molecule type" value="Genomic_DNA"/>
</dbReference>
<evidence type="ECO:0000256" key="1">
    <source>
        <dbReference type="ARBA" id="ARBA00022574"/>
    </source>
</evidence>
<keyword evidence="2 11" id="KW-0808">Transferase</keyword>
<dbReference type="PANTHER" id="PTHR43289:SF34">
    <property type="entry name" value="SERINE_THREONINE-PROTEIN KINASE YBDM-RELATED"/>
    <property type="match status" value="1"/>
</dbReference>
<feature type="repeat" description="WD" evidence="7">
    <location>
        <begin position="612"/>
        <end position="653"/>
    </location>
</feature>
<keyword evidence="12" id="KW-1185">Reference proteome</keyword>
<organism evidence="11 12">
    <name type="scientific">Polystyrenella longa</name>
    <dbReference type="NCBI Taxonomy" id="2528007"/>
    <lineage>
        <taxon>Bacteria</taxon>
        <taxon>Pseudomonadati</taxon>
        <taxon>Planctomycetota</taxon>
        <taxon>Planctomycetia</taxon>
        <taxon>Planctomycetales</taxon>
        <taxon>Planctomycetaceae</taxon>
        <taxon>Polystyrenella</taxon>
    </lineage>
</organism>
<dbReference type="Gene3D" id="2.130.10.10">
    <property type="entry name" value="YVTN repeat-like/Quinoprotein amine dehydrogenase"/>
    <property type="match status" value="4"/>
</dbReference>
<dbReference type="Proteomes" id="UP000317178">
    <property type="component" value="Chromosome"/>
</dbReference>
<dbReference type="SMART" id="SM00220">
    <property type="entry name" value="S_TKc"/>
    <property type="match status" value="1"/>
</dbReference>
<dbReference type="InterPro" id="IPR001680">
    <property type="entry name" value="WD40_rpt"/>
</dbReference>
<gene>
    <name evidence="11" type="primary">pknB_1</name>
    <name evidence="11" type="ORF">Pla110_01550</name>
</gene>
<dbReference type="PROSITE" id="PS00678">
    <property type="entry name" value="WD_REPEATS_1"/>
    <property type="match status" value="2"/>
</dbReference>
<dbReference type="PROSITE" id="PS50082">
    <property type="entry name" value="WD_REPEATS_2"/>
    <property type="match status" value="3"/>
</dbReference>
<feature type="compositionally biased region" description="Basic and acidic residues" evidence="8">
    <location>
        <begin position="76"/>
        <end position="85"/>
    </location>
</feature>
<evidence type="ECO:0000256" key="5">
    <source>
        <dbReference type="ARBA" id="ARBA00022777"/>
    </source>
</evidence>
<keyword evidence="5 11" id="KW-0418">Kinase</keyword>
<dbReference type="InterPro" id="IPR015943">
    <property type="entry name" value="WD40/YVTN_repeat-like_dom_sf"/>
</dbReference>
<dbReference type="InterPro" id="IPR008271">
    <property type="entry name" value="Ser/Thr_kinase_AS"/>
</dbReference>
<dbReference type="CDD" id="cd00200">
    <property type="entry name" value="WD40"/>
    <property type="match status" value="1"/>
</dbReference>
<dbReference type="Pfam" id="PF00400">
    <property type="entry name" value="WD40"/>
    <property type="match status" value="4"/>
</dbReference>
<protein>
    <submittedName>
        <fullName evidence="11">Serine/threonine-protein kinase PknB</fullName>
        <ecNumber evidence="11">2.7.11.1</ecNumber>
    </submittedName>
</protein>
<dbReference type="Pfam" id="PF00069">
    <property type="entry name" value="Pkinase"/>
    <property type="match status" value="1"/>
</dbReference>
<dbReference type="InterPro" id="IPR036322">
    <property type="entry name" value="WD40_repeat_dom_sf"/>
</dbReference>
<evidence type="ECO:0000256" key="7">
    <source>
        <dbReference type="PROSITE-ProRule" id="PRU00221"/>
    </source>
</evidence>
<keyword evidence="9" id="KW-1133">Transmembrane helix</keyword>
<keyword evidence="9" id="KW-0812">Transmembrane</keyword>
<dbReference type="GO" id="GO:0004674">
    <property type="term" value="F:protein serine/threonine kinase activity"/>
    <property type="evidence" value="ECO:0007669"/>
    <property type="project" value="UniProtKB-EC"/>
</dbReference>
<feature type="repeat" description="WD" evidence="7">
    <location>
        <begin position="672"/>
        <end position="703"/>
    </location>
</feature>
<dbReference type="PROSITE" id="PS50294">
    <property type="entry name" value="WD_REPEATS_REGION"/>
    <property type="match status" value="2"/>
</dbReference>
<accession>A0A518CGU5</accession>
<feature type="transmembrane region" description="Helical" evidence="9">
    <location>
        <begin position="457"/>
        <end position="481"/>
    </location>
</feature>
<dbReference type="InterPro" id="IPR020472">
    <property type="entry name" value="WD40_PAC1"/>
</dbReference>
<dbReference type="SMART" id="SM00320">
    <property type="entry name" value="WD40"/>
    <property type="match status" value="10"/>
</dbReference>
<feature type="domain" description="Protein kinase" evidence="10">
    <location>
        <begin position="106"/>
        <end position="432"/>
    </location>
</feature>
<evidence type="ECO:0000259" key="10">
    <source>
        <dbReference type="PROSITE" id="PS50011"/>
    </source>
</evidence>
<dbReference type="OrthoDB" id="500858at2"/>
<reference evidence="11 12" key="1">
    <citation type="submission" date="2019-02" db="EMBL/GenBank/DDBJ databases">
        <title>Deep-cultivation of Planctomycetes and their phenomic and genomic characterization uncovers novel biology.</title>
        <authorList>
            <person name="Wiegand S."/>
            <person name="Jogler M."/>
            <person name="Boedeker C."/>
            <person name="Pinto D."/>
            <person name="Vollmers J."/>
            <person name="Rivas-Marin E."/>
            <person name="Kohn T."/>
            <person name="Peeters S.H."/>
            <person name="Heuer A."/>
            <person name="Rast P."/>
            <person name="Oberbeckmann S."/>
            <person name="Bunk B."/>
            <person name="Jeske O."/>
            <person name="Meyerdierks A."/>
            <person name="Storesund J.E."/>
            <person name="Kallscheuer N."/>
            <person name="Luecker S."/>
            <person name="Lage O.M."/>
            <person name="Pohl T."/>
            <person name="Merkel B.J."/>
            <person name="Hornburger P."/>
            <person name="Mueller R.-W."/>
            <person name="Bruemmer F."/>
            <person name="Labrenz M."/>
            <person name="Spormann A.M."/>
            <person name="Op den Camp H."/>
            <person name="Overmann J."/>
            <person name="Amann R."/>
            <person name="Jetten M.S.M."/>
            <person name="Mascher T."/>
            <person name="Medema M.H."/>
            <person name="Devos D.P."/>
            <person name="Kaster A.-K."/>
            <person name="Ovreas L."/>
            <person name="Rohde M."/>
            <person name="Galperin M.Y."/>
            <person name="Jogler C."/>
        </authorList>
    </citation>
    <scope>NUCLEOTIDE SEQUENCE [LARGE SCALE GENOMIC DNA]</scope>
    <source>
        <strain evidence="11 12">Pla110</strain>
    </source>
</reference>
<evidence type="ECO:0000313" key="12">
    <source>
        <dbReference type="Proteomes" id="UP000317178"/>
    </source>
</evidence>
<dbReference type="PROSITE" id="PS00108">
    <property type="entry name" value="PROTEIN_KINASE_ST"/>
    <property type="match status" value="1"/>
</dbReference>
<keyword evidence="4" id="KW-0547">Nucleotide-binding</keyword>
<evidence type="ECO:0000313" key="11">
    <source>
        <dbReference type="EMBL" id="QDU78451.1"/>
    </source>
</evidence>
<dbReference type="SUPFAM" id="SSF50978">
    <property type="entry name" value="WD40 repeat-like"/>
    <property type="match status" value="2"/>
</dbReference>
<dbReference type="SUPFAM" id="SSF56112">
    <property type="entry name" value="Protein kinase-like (PK-like)"/>
    <property type="match status" value="1"/>
</dbReference>
<dbReference type="EC" id="2.7.11.1" evidence="11"/>
<proteinExistence type="predicted"/>
<evidence type="ECO:0000256" key="4">
    <source>
        <dbReference type="ARBA" id="ARBA00022741"/>
    </source>
</evidence>
<dbReference type="AlphaFoldDB" id="A0A518CGU5"/>